<accession>A0A9D8KI48</accession>
<name>A0A9D8KI48_9DELT</name>
<feature type="transmembrane region" description="Helical" evidence="1">
    <location>
        <begin position="389"/>
        <end position="409"/>
    </location>
</feature>
<protein>
    <submittedName>
        <fullName evidence="2">Pentapeptide repeat-containing protein</fullName>
    </submittedName>
</protein>
<evidence type="ECO:0000256" key="1">
    <source>
        <dbReference type="SAM" id="Phobius"/>
    </source>
</evidence>
<dbReference type="Gene3D" id="2.160.20.80">
    <property type="entry name" value="E3 ubiquitin-protein ligase SopA"/>
    <property type="match status" value="1"/>
</dbReference>
<keyword evidence="1" id="KW-0472">Membrane</keyword>
<reference evidence="2" key="2">
    <citation type="submission" date="2021-01" db="EMBL/GenBank/DDBJ databases">
        <authorList>
            <person name="Hahn C.R."/>
            <person name="Youssef N.H."/>
            <person name="Elshahed M."/>
        </authorList>
    </citation>
    <scope>NUCLEOTIDE SEQUENCE</scope>
    <source>
        <strain evidence="2">Zod_Metabat.24</strain>
    </source>
</reference>
<keyword evidence="1" id="KW-0812">Transmembrane</keyword>
<reference evidence="2" key="1">
    <citation type="journal article" date="2021" name="Environ. Microbiol.">
        <title>Genomic characterization of three novel Desulfobacterota classes expand the metabolic and phylogenetic diversity of the phylum.</title>
        <authorList>
            <person name="Murphy C.L."/>
            <person name="Biggerstaff J."/>
            <person name="Eichhorn A."/>
            <person name="Ewing E."/>
            <person name="Shahan R."/>
            <person name="Soriano D."/>
            <person name="Stewart S."/>
            <person name="VanMol K."/>
            <person name="Walker R."/>
            <person name="Walters P."/>
            <person name="Elshahed M.S."/>
            <person name="Youssef N.H."/>
        </authorList>
    </citation>
    <scope>NUCLEOTIDE SEQUENCE</scope>
    <source>
        <strain evidence="2">Zod_Metabat.24</strain>
    </source>
</reference>
<dbReference type="AlphaFoldDB" id="A0A9D8KI48"/>
<feature type="transmembrane region" description="Helical" evidence="1">
    <location>
        <begin position="313"/>
        <end position="332"/>
    </location>
</feature>
<proteinExistence type="predicted"/>
<dbReference type="SUPFAM" id="SSF141571">
    <property type="entry name" value="Pentapeptide repeat-like"/>
    <property type="match status" value="1"/>
</dbReference>
<dbReference type="Pfam" id="PF13576">
    <property type="entry name" value="Pentapeptide_3"/>
    <property type="match status" value="1"/>
</dbReference>
<keyword evidence="1" id="KW-1133">Transmembrane helix</keyword>
<dbReference type="InterPro" id="IPR001646">
    <property type="entry name" value="5peptide_repeat"/>
</dbReference>
<organism evidence="2 3">
    <name type="scientific">Candidatus Zymogenus saltonus</name>
    <dbReference type="NCBI Taxonomy" id="2844893"/>
    <lineage>
        <taxon>Bacteria</taxon>
        <taxon>Deltaproteobacteria</taxon>
        <taxon>Candidatus Zymogenia</taxon>
        <taxon>Candidatus Zymogeniales</taxon>
        <taxon>Candidatus Zymogenaceae</taxon>
        <taxon>Candidatus Zymogenus</taxon>
    </lineage>
</organism>
<evidence type="ECO:0000313" key="3">
    <source>
        <dbReference type="Proteomes" id="UP000809273"/>
    </source>
</evidence>
<dbReference type="EMBL" id="JAFGIX010000089">
    <property type="protein sequence ID" value="MBN1574822.1"/>
    <property type="molecule type" value="Genomic_DNA"/>
</dbReference>
<sequence length="419" mass="48597">MCDYKIRYLAYKCPHPDYGPGKDEEKTFCIFHNDREDKDLEKFYKGFEKLYKSGKHDFRGFIFPVRFDFNKLKEETGDLEFKEAGFVRAIFSEKADFSGATFSGGANFWGATFSGGAYFVGATFSGEAYFVVATFLGEAYFVGATFLEKSKVIFQGKTFEDGATAHFINLKIEKDADLTFDGINLNRARFIGTDLENINFKEISWQKSGRLVKRNMLYDETFQLGPFESLSIKLKKLLKKEGEFFREKGNHYEVKRLYNLLRINYEKTGRYHEAGDFFVGAMEMRMKGTREGILTKFILFLYKLISLYGERPIRAFLLLFILPFFFSSFYLLSGLNSSGKEVNYDLVFSLRNFGSTFWNDFLQALKYSLSVMTLRRFETNGIIPTDSTFFISIFELIFGATLLSLFVLAMNRKFRRTKN</sequence>
<dbReference type="Proteomes" id="UP000809273">
    <property type="component" value="Unassembled WGS sequence"/>
</dbReference>
<evidence type="ECO:0000313" key="2">
    <source>
        <dbReference type="EMBL" id="MBN1574822.1"/>
    </source>
</evidence>
<comment type="caution">
    <text evidence="2">The sequence shown here is derived from an EMBL/GenBank/DDBJ whole genome shotgun (WGS) entry which is preliminary data.</text>
</comment>
<gene>
    <name evidence="2" type="ORF">JW984_16620</name>
</gene>